<comment type="caution">
    <text evidence="2">The sequence shown here is derived from an EMBL/GenBank/DDBJ whole genome shotgun (WGS) entry which is preliminary data.</text>
</comment>
<evidence type="ECO:0000313" key="2">
    <source>
        <dbReference type="EMBL" id="KZS15471.1"/>
    </source>
</evidence>
<organism evidence="2 3">
    <name type="scientific">Daphnia magna</name>
    <dbReference type="NCBI Taxonomy" id="35525"/>
    <lineage>
        <taxon>Eukaryota</taxon>
        <taxon>Metazoa</taxon>
        <taxon>Ecdysozoa</taxon>
        <taxon>Arthropoda</taxon>
        <taxon>Crustacea</taxon>
        <taxon>Branchiopoda</taxon>
        <taxon>Diplostraca</taxon>
        <taxon>Cladocera</taxon>
        <taxon>Anomopoda</taxon>
        <taxon>Daphniidae</taxon>
        <taxon>Daphnia</taxon>
    </lineage>
</organism>
<dbReference type="Proteomes" id="UP000076858">
    <property type="component" value="Unassembled WGS sequence"/>
</dbReference>
<feature type="region of interest" description="Disordered" evidence="1">
    <location>
        <begin position="18"/>
        <end position="42"/>
    </location>
</feature>
<dbReference type="EMBL" id="LRGB01000868">
    <property type="protein sequence ID" value="KZS15471.1"/>
    <property type="molecule type" value="Genomic_DNA"/>
</dbReference>
<accession>A0A0P6BJ74</accession>
<sequence length="236" mass="27505">MNFDSFFRQFFGLSFPAKRPSEEERDEDSRNLDSNQMFGGPQWNNELDQLDKMMIKLLKESFENLSMFTDVPLHQEHTEMPVYPQASLRDQMLKPGFTYQPNEGEWKSKRNIKDEVDLDETTKHDKNLAALLPKAREDGMYYSTRSSTNYFHSWNGATESKSTINDRDGCHRDLTTKELNGKKYVMERKQCPGATPQTTETLINLTREELPEFLKNWGANQGVGNQDVFDFWGSFK</sequence>
<dbReference type="OrthoDB" id="5562606at2759"/>
<dbReference type="AlphaFoldDB" id="A0A0P6BJ74"/>
<protein>
    <submittedName>
        <fullName evidence="2">Uncharacterized protein</fullName>
    </submittedName>
</protein>
<evidence type="ECO:0000313" key="3">
    <source>
        <dbReference type="Proteomes" id="UP000076858"/>
    </source>
</evidence>
<evidence type="ECO:0000256" key="1">
    <source>
        <dbReference type="SAM" id="MobiDB-lite"/>
    </source>
</evidence>
<feature type="compositionally biased region" description="Polar residues" evidence="1">
    <location>
        <begin position="32"/>
        <end position="42"/>
    </location>
</feature>
<name>A0A0P6BJ74_9CRUS</name>
<feature type="compositionally biased region" description="Basic and acidic residues" evidence="1">
    <location>
        <begin position="19"/>
        <end position="31"/>
    </location>
</feature>
<reference evidence="2 3" key="1">
    <citation type="submission" date="2016-03" db="EMBL/GenBank/DDBJ databases">
        <title>EvidentialGene: Evidence-directed Construction of Genes on Genomes.</title>
        <authorList>
            <person name="Gilbert D.G."/>
            <person name="Choi J.-H."/>
            <person name="Mockaitis K."/>
            <person name="Colbourne J."/>
            <person name="Pfrender M."/>
        </authorList>
    </citation>
    <scope>NUCLEOTIDE SEQUENCE [LARGE SCALE GENOMIC DNA]</scope>
    <source>
        <strain evidence="2 3">Xinb3</strain>
        <tissue evidence="2">Complete organism</tissue>
    </source>
</reference>
<gene>
    <name evidence="2" type="ORF">APZ42_018635</name>
</gene>
<proteinExistence type="predicted"/>
<keyword evidence="3" id="KW-1185">Reference proteome</keyword>